<sequence length="128" mass="14007">MASRVVFPDPAHSADQQTRENEAASDRDASWALEYLISQNAGSAALPDRRPFGYSTPDGSKRPYDKWGSRTAYSHRFDNLRMLCGPWLMQVDLDGETSTILSPAVSSLRCGVLRIALQQCASLPSSGT</sequence>
<dbReference type="Proteomes" id="UP001501102">
    <property type="component" value="Unassembled WGS sequence"/>
</dbReference>
<gene>
    <name evidence="2" type="ORF">GCM10020221_11170</name>
</gene>
<keyword evidence="3" id="KW-1185">Reference proteome</keyword>
<protein>
    <submittedName>
        <fullName evidence="2">Uncharacterized protein</fullName>
    </submittedName>
</protein>
<comment type="caution">
    <text evidence="2">The sequence shown here is derived from an EMBL/GenBank/DDBJ whole genome shotgun (WGS) entry which is preliminary data.</text>
</comment>
<reference evidence="3" key="1">
    <citation type="journal article" date="2019" name="Int. J. Syst. Evol. Microbiol.">
        <title>The Global Catalogue of Microorganisms (GCM) 10K type strain sequencing project: providing services to taxonomists for standard genome sequencing and annotation.</title>
        <authorList>
            <consortium name="The Broad Institute Genomics Platform"/>
            <consortium name="The Broad Institute Genome Sequencing Center for Infectious Disease"/>
            <person name="Wu L."/>
            <person name="Ma J."/>
        </authorList>
    </citation>
    <scope>NUCLEOTIDE SEQUENCE [LARGE SCALE GENOMIC DNA]</scope>
    <source>
        <strain evidence="3">JCM 4087</strain>
    </source>
</reference>
<evidence type="ECO:0000313" key="2">
    <source>
        <dbReference type="EMBL" id="GAA2916924.1"/>
    </source>
</evidence>
<name>A0ABP6J157_STRTU</name>
<feature type="region of interest" description="Disordered" evidence="1">
    <location>
        <begin position="44"/>
        <end position="67"/>
    </location>
</feature>
<evidence type="ECO:0000313" key="3">
    <source>
        <dbReference type="Proteomes" id="UP001501102"/>
    </source>
</evidence>
<evidence type="ECO:0000256" key="1">
    <source>
        <dbReference type="SAM" id="MobiDB-lite"/>
    </source>
</evidence>
<proteinExistence type="predicted"/>
<organism evidence="2 3">
    <name type="scientific">Streptomyces thioluteus</name>
    <dbReference type="NCBI Taxonomy" id="66431"/>
    <lineage>
        <taxon>Bacteria</taxon>
        <taxon>Bacillati</taxon>
        <taxon>Actinomycetota</taxon>
        <taxon>Actinomycetes</taxon>
        <taxon>Kitasatosporales</taxon>
        <taxon>Streptomycetaceae</taxon>
        <taxon>Streptomyces</taxon>
    </lineage>
</organism>
<accession>A0ABP6J157</accession>
<feature type="compositionally biased region" description="Basic and acidic residues" evidence="1">
    <location>
        <begin position="17"/>
        <end position="26"/>
    </location>
</feature>
<feature type="region of interest" description="Disordered" evidence="1">
    <location>
        <begin position="1"/>
        <end position="26"/>
    </location>
</feature>
<dbReference type="EMBL" id="BAAAXZ010000041">
    <property type="protein sequence ID" value="GAA2916924.1"/>
    <property type="molecule type" value="Genomic_DNA"/>
</dbReference>